<evidence type="ECO:0000256" key="3">
    <source>
        <dbReference type="SAM" id="SignalP"/>
    </source>
</evidence>
<dbReference type="EMBL" id="AMQN01015107">
    <property type="status" value="NOT_ANNOTATED_CDS"/>
    <property type="molecule type" value="Genomic_DNA"/>
</dbReference>
<protein>
    <recommendedName>
        <fullName evidence="4">VWFD domain-containing protein</fullName>
    </recommendedName>
</protein>
<dbReference type="InterPro" id="IPR014853">
    <property type="entry name" value="VWF/SSPO/ZAN-like_Cys-rich_dom"/>
</dbReference>
<proteinExistence type="predicted"/>
<name>R7T680_CAPTE</name>
<reference evidence="6" key="3">
    <citation type="submission" date="2015-06" db="UniProtKB">
        <authorList>
            <consortium name="EnsemblMetazoa"/>
        </authorList>
    </citation>
    <scope>IDENTIFICATION</scope>
</reference>
<dbReference type="EMBL" id="KB311612">
    <property type="protein sequence ID" value="ELT88925.1"/>
    <property type="molecule type" value="Genomic_DNA"/>
</dbReference>
<organism evidence="5">
    <name type="scientific">Capitella teleta</name>
    <name type="common">Polychaete worm</name>
    <dbReference type="NCBI Taxonomy" id="283909"/>
    <lineage>
        <taxon>Eukaryota</taxon>
        <taxon>Metazoa</taxon>
        <taxon>Spiralia</taxon>
        <taxon>Lophotrochozoa</taxon>
        <taxon>Annelida</taxon>
        <taxon>Polychaeta</taxon>
        <taxon>Sedentaria</taxon>
        <taxon>Scolecida</taxon>
        <taxon>Capitellidae</taxon>
        <taxon>Capitella</taxon>
    </lineage>
</organism>
<feature type="signal peptide" evidence="3">
    <location>
        <begin position="1"/>
        <end position="17"/>
    </location>
</feature>
<dbReference type="Pfam" id="PF00094">
    <property type="entry name" value="VWD"/>
    <property type="match status" value="1"/>
</dbReference>
<evidence type="ECO:0000313" key="6">
    <source>
        <dbReference type="EnsemblMetazoa" id="CapteP215631"/>
    </source>
</evidence>
<feature type="domain" description="VWFD" evidence="4">
    <location>
        <begin position="41"/>
        <end position="230"/>
    </location>
</feature>
<dbReference type="InterPro" id="IPR050780">
    <property type="entry name" value="Mucin_vWF_Thrombospondin_sf"/>
</dbReference>
<gene>
    <name evidence="5" type="ORF">CAPTEDRAFT_215631</name>
</gene>
<dbReference type="STRING" id="283909.R7T680"/>
<keyword evidence="7" id="KW-1185">Reference proteome</keyword>
<reference evidence="5 7" key="2">
    <citation type="journal article" date="2013" name="Nature">
        <title>Insights into bilaterian evolution from three spiralian genomes.</title>
        <authorList>
            <person name="Simakov O."/>
            <person name="Marletaz F."/>
            <person name="Cho S.J."/>
            <person name="Edsinger-Gonzales E."/>
            <person name="Havlak P."/>
            <person name="Hellsten U."/>
            <person name="Kuo D.H."/>
            <person name="Larsson T."/>
            <person name="Lv J."/>
            <person name="Arendt D."/>
            <person name="Savage R."/>
            <person name="Osoegawa K."/>
            <person name="de Jong P."/>
            <person name="Grimwood J."/>
            <person name="Chapman J.A."/>
            <person name="Shapiro H."/>
            <person name="Aerts A."/>
            <person name="Otillar R.P."/>
            <person name="Terry A.Y."/>
            <person name="Boore J.L."/>
            <person name="Grigoriev I.V."/>
            <person name="Lindberg D.R."/>
            <person name="Seaver E.C."/>
            <person name="Weisblat D.A."/>
            <person name="Putnam N.H."/>
            <person name="Rokhsar D.S."/>
        </authorList>
    </citation>
    <scope>NUCLEOTIDE SEQUENCE</scope>
    <source>
        <strain evidence="5 7">I ESC-2004</strain>
    </source>
</reference>
<dbReference type="PANTHER" id="PTHR11339">
    <property type="entry name" value="EXTRACELLULAR MATRIX GLYCOPROTEIN RELATED"/>
    <property type="match status" value="1"/>
</dbReference>
<dbReference type="HOGENOM" id="CLU_018024_0_1_1"/>
<evidence type="ECO:0000259" key="4">
    <source>
        <dbReference type="PROSITE" id="PS51233"/>
    </source>
</evidence>
<dbReference type="EnsemblMetazoa" id="CapteT215631">
    <property type="protein sequence ID" value="CapteP215631"/>
    <property type="gene ID" value="CapteG215631"/>
</dbReference>
<feature type="chain" id="PRO_5008786687" description="VWFD domain-containing protein" evidence="3">
    <location>
        <begin position="18"/>
        <end position="334"/>
    </location>
</feature>
<sequence length="334" mass="38780">MMIFIAAFSFVFCFVQALPLEDTDEDGTIHHLPGLQDFNPDTHCGFREPFMLQTYDFVLYPHRGHCKYQAASFTHPNKTEPFIEFFFKTEIAYQSIDFGVFLYMELKYKKDSVRMYKNQTVTLNGEHVPSPVMSGLHDFGDGIFQIWNWHRTISVRVKEERWVYMRVHPAPHISFNKRTSASVDGLCGNNNDVFEDDFSYAILDDDNTDKSGAEMNNTWQVFDSEEPECEDGEYRGWVFCNESYAATRTEPNYCGILNMTNYAPFRDCMATIGRTYNEMATHSCNQEVCWEIPDWNRAHGAACAYLGRVAQECERNGHHVDWREATDCTMKTEL</sequence>
<dbReference type="Proteomes" id="UP000014760">
    <property type="component" value="Unassembled WGS sequence"/>
</dbReference>
<dbReference type="AlphaFoldDB" id="R7T680"/>
<dbReference type="Pfam" id="PF08742">
    <property type="entry name" value="C8"/>
    <property type="match status" value="1"/>
</dbReference>
<evidence type="ECO:0000313" key="7">
    <source>
        <dbReference type="Proteomes" id="UP000014760"/>
    </source>
</evidence>
<dbReference type="InterPro" id="IPR001846">
    <property type="entry name" value="VWF_type-D"/>
</dbReference>
<evidence type="ECO:0000256" key="1">
    <source>
        <dbReference type="ARBA" id="ARBA00023157"/>
    </source>
</evidence>
<keyword evidence="3" id="KW-0732">Signal</keyword>
<evidence type="ECO:0000256" key="2">
    <source>
        <dbReference type="ARBA" id="ARBA00023180"/>
    </source>
</evidence>
<keyword evidence="2" id="KW-0325">Glycoprotein</keyword>
<accession>R7T680</accession>
<keyword evidence="1" id="KW-1015">Disulfide bond</keyword>
<reference evidence="7" key="1">
    <citation type="submission" date="2012-12" db="EMBL/GenBank/DDBJ databases">
        <authorList>
            <person name="Hellsten U."/>
            <person name="Grimwood J."/>
            <person name="Chapman J.A."/>
            <person name="Shapiro H."/>
            <person name="Aerts A."/>
            <person name="Otillar R.P."/>
            <person name="Terry A.Y."/>
            <person name="Boore J.L."/>
            <person name="Simakov O."/>
            <person name="Marletaz F."/>
            <person name="Cho S.-J."/>
            <person name="Edsinger-Gonzales E."/>
            <person name="Havlak P."/>
            <person name="Kuo D.-H."/>
            <person name="Larsson T."/>
            <person name="Lv J."/>
            <person name="Arendt D."/>
            <person name="Savage R."/>
            <person name="Osoegawa K."/>
            <person name="de Jong P."/>
            <person name="Lindberg D.R."/>
            <person name="Seaver E.C."/>
            <person name="Weisblat D.A."/>
            <person name="Putnam N.H."/>
            <person name="Grigoriev I.V."/>
            <person name="Rokhsar D.S."/>
        </authorList>
    </citation>
    <scope>NUCLEOTIDE SEQUENCE</scope>
    <source>
        <strain evidence="7">I ESC-2004</strain>
    </source>
</reference>
<evidence type="ECO:0000313" key="5">
    <source>
        <dbReference type="EMBL" id="ELT88925.1"/>
    </source>
</evidence>
<dbReference type="PROSITE" id="PS51233">
    <property type="entry name" value="VWFD"/>
    <property type="match status" value="1"/>
</dbReference>